<protein>
    <submittedName>
        <fullName evidence="5">Transcriptional regulator, DeoR family</fullName>
    </submittedName>
</protein>
<keyword evidence="6" id="KW-1185">Reference proteome</keyword>
<dbReference type="PROSITE" id="PS51000">
    <property type="entry name" value="HTH_DEOR_2"/>
    <property type="match status" value="1"/>
</dbReference>
<dbReference type="Pfam" id="PF08220">
    <property type="entry name" value="HTH_DeoR"/>
    <property type="match status" value="1"/>
</dbReference>
<feature type="domain" description="HTH deoR-type" evidence="4">
    <location>
        <begin position="3"/>
        <end position="58"/>
    </location>
</feature>
<dbReference type="SMART" id="SM01134">
    <property type="entry name" value="DeoRC"/>
    <property type="match status" value="1"/>
</dbReference>
<dbReference type="RefSeq" id="WP_091498276.1">
    <property type="nucleotide sequence ID" value="NZ_FODJ01000008.1"/>
</dbReference>
<dbReference type="PROSITE" id="PS00894">
    <property type="entry name" value="HTH_DEOR_1"/>
    <property type="match status" value="1"/>
</dbReference>
<dbReference type="PRINTS" id="PR00037">
    <property type="entry name" value="HTHLACR"/>
</dbReference>
<dbReference type="GO" id="GO:0003700">
    <property type="term" value="F:DNA-binding transcription factor activity"/>
    <property type="evidence" value="ECO:0007669"/>
    <property type="project" value="InterPro"/>
</dbReference>
<proteinExistence type="predicted"/>
<sequence>MLTAKRHRLILDLLSQKNLVTIKELVQVTSASESTIRRDLSELEALNRLKRVHGGASSKHSAQQELSFLEKSIYNIEAKQRIAKYTASLITEQACLYLDAGTTAFEIIPYLANKSVTVVTNGITHLDALQQFNIDSYLLGGSVKFTTKAIVGTKALAALNDYYFDYVLIGTNGIDEQSGYSTPDPEEAAVKQTALSLGKQCYVIADHSKLQQRSFAKIADLSQATLIIDHIDENTLKNYQQKTEILVVKA</sequence>
<dbReference type="InterPro" id="IPR001034">
    <property type="entry name" value="DeoR_HTH"/>
</dbReference>
<dbReference type="InterPro" id="IPR037171">
    <property type="entry name" value="NagB/RpiA_transferase-like"/>
</dbReference>
<dbReference type="SUPFAM" id="SSF46785">
    <property type="entry name" value="Winged helix' DNA-binding domain"/>
    <property type="match status" value="1"/>
</dbReference>
<dbReference type="InterPro" id="IPR036390">
    <property type="entry name" value="WH_DNA-bd_sf"/>
</dbReference>
<keyword evidence="3" id="KW-0804">Transcription</keyword>
<reference evidence="5 6" key="1">
    <citation type="submission" date="2016-10" db="EMBL/GenBank/DDBJ databases">
        <authorList>
            <person name="de Groot N.N."/>
        </authorList>
    </citation>
    <scope>NUCLEOTIDE SEQUENCE [LARGE SCALE GENOMIC DNA]</scope>
    <source>
        <strain evidence="5 6">CGMCC 1.10434</strain>
    </source>
</reference>
<keyword evidence="1" id="KW-0805">Transcription regulation</keyword>
<dbReference type="InterPro" id="IPR014036">
    <property type="entry name" value="DeoR-like_C"/>
</dbReference>
<keyword evidence="2" id="KW-0238">DNA-binding</keyword>
<evidence type="ECO:0000256" key="3">
    <source>
        <dbReference type="ARBA" id="ARBA00023163"/>
    </source>
</evidence>
<dbReference type="OrthoDB" id="9797223at2"/>
<dbReference type="Gene3D" id="1.10.10.10">
    <property type="entry name" value="Winged helix-like DNA-binding domain superfamily/Winged helix DNA-binding domain"/>
    <property type="match status" value="1"/>
</dbReference>
<dbReference type="Gene3D" id="3.40.50.1360">
    <property type="match status" value="1"/>
</dbReference>
<dbReference type="Pfam" id="PF00455">
    <property type="entry name" value="DeoRC"/>
    <property type="match status" value="1"/>
</dbReference>
<dbReference type="Proteomes" id="UP000199300">
    <property type="component" value="Unassembled WGS sequence"/>
</dbReference>
<dbReference type="SMART" id="SM00420">
    <property type="entry name" value="HTH_DEOR"/>
    <property type="match status" value="1"/>
</dbReference>
<dbReference type="AlphaFoldDB" id="A0A1H8Q4P3"/>
<dbReference type="EMBL" id="FODJ01000008">
    <property type="protein sequence ID" value="SEO49215.1"/>
    <property type="molecule type" value="Genomic_DNA"/>
</dbReference>
<evidence type="ECO:0000259" key="4">
    <source>
        <dbReference type="PROSITE" id="PS51000"/>
    </source>
</evidence>
<gene>
    <name evidence="5" type="ORF">SAMN04488134_10843</name>
</gene>
<name>A0A1H8Q4P3_9BACI</name>
<dbReference type="InterPro" id="IPR050313">
    <property type="entry name" value="Carb_Metab_HTH_regulators"/>
</dbReference>
<evidence type="ECO:0000313" key="5">
    <source>
        <dbReference type="EMBL" id="SEO49215.1"/>
    </source>
</evidence>
<organism evidence="5 6">
    <name type="scientific">Amphibacillus marinus</name>
    <dbReference type="NCBI Taxonomy" id="872970"/>
    <lineage>
        <taxon>Bacteria</taxon>
        <taxon>Bacillati</taxon>
        <taxon>Bacillota</taxon>
        <taxon>Bacilli</taxon>
        <taxon>Bacillales</taxon>
        <taxon>Bacillaceae</taxon>
        <taxon>Amphibacillus</taxon>
    </lineage>
</organism>
<dbReference type="STRING" id="872970.SAMN04488134_10843"/>
<accession>A0A1H8Q4P3</accession>
<evidence type="ECO:0000313" key="6">
    <source>
        <dbReference type="Proteomes" id="UP000199300"/>
    </source>
</evidence>
<dbReference type="PANTHER" id="PTHR30363">
    <property type="entry name" value="HTH-TYPE TRANSCRIPTIONAL REGULATOR SRLR-RELATED"/>
    <property type="match status" value="1"/>
</dbReference>
<dbReference type="InterPro" id="IPR036388">
    <property type="entry name" value="WH-like_DNA-bd_sf"/>
</dbReference>
<dbReference type="GO" id="GO:0003677">
    <property type="term" value="F:DNA binding"/>
    <property type="evidence" value="ECO:0007669"/>
    <property type="project" value="UniProtKB-KW"/>
</dbReference>
<dbReference type="InterPro" id="IPR018356">
    <property type="entry name" value="Tscrpt_reg_HTH_DeoR_CS"/>
</dbReference>
<evidence type="ECO:0000256" key="1">
    <source>
        <dbReference type="ARBA" id="ARBA00023015"/>
    </source>
</evidence>
<evidence type="ECO:0000256" key="2">
    <source>
        <dbReference type="ARBA" id="ARBA00023125"/>
    </source>
</evidence>
<dbReference type="PANTHER" id="PTHR30363:SF56">
    <property type="entry name" value="TRANSCRIPTIONAL REGULATOR, DEOR FAMILY"/>
    <property type="match status" value="1"/>
</dbReference>
<dbReference type="SUPFAM" id="SSF100950">
    <property type="entry name" value="NagB/RpiA/CoA transferase-like"/>
    <property type="match status" value="1"/>
</dbReference>